<protein>
    <submittedName>
        <fullName evidence="2">Uncharacterized protein</fullName>
    </submittedName>
</protein>
<comment type="caution">
    <text evidence="2">The sequence shown here is derived from an EMBL/GenBank/DDBJ whole genome shotgun (WGS) entry which is preliminary data.</text>
</comment>
<sequence>MFVGDRRAGCQLLQEHHTSRHLEADEATLGGYRTGDHRNYGPSLFTSHLGEPGSIPGRVTPGFSHVGIVPDDAAGRQVLYGVSRFPRPFTILTSNTLIGPQGLAVQRYDGNTARLARRSDVALGVRSIEREEQRRTTVSHLPTTSAHPQQHVACSVPRDYTEGATLQWRSTAADPEAGPRWLSGQTTRLTPRRSGVISGGVSQRGNVADADVGRRFSQDTLVSPLLHFTAAPSSLNFSHTVDRRPKLHDAGGALCSWGRCGGGCGCGCGWSYGGTSRDGYVNGCGFGGGAIVVATTANRGALKIPPIRRFFPHLRQRSARALSKGDSATCIKCAIGTKRKALNWSAVF</sequence>
<evidence type="ECO:0000313" key="2">
    <source>
        <dbReference type="EMBL" id="KAJ8897820.1"/>
    </source>
</evidence>
<feature type="region of interest" description="Disordered" evidence="1">
    <location>
        <begin position="133"/>
        <end position="153"/>
    </location>
</feature>
<organism evidence="2 3">
    <name type="scientific">Dryococelus australis</name>
    <dbReference type="NCBI Taxonomy" id="614101"/>
    <lineage>
        <taxon>Eukaryota</taxon>
        <taxon>Metazoa</taxon>
        <taxon>Ecdysozoa</taxon>
        <taxon>Arthropoda</taxon>
        <taxon>Hexapoda</taxon>
        <taxon>Insecta</taxon>
        <taxon>Pterygota</taxon>
        <taxon>Neoptera</taxon>
        <taxon>Polyneoptera</taxon>
        <taxon>Phasmatodea</taxon>
        <taxon>Verophasmatodea</taxon>
        <taxon>Anareolatae</taxon>
        <taxon>Phasmatidae</taxon>
        <taxon>Eurycanthinae</taxon>
        <taxon>Dryococelus</taxon>
    </lineage>
</organism>
<evidence type="ECO:0000313" key="3">
    <source>
        <dbReference type="Proteomes" id="UP001159363"/>
    </source>
</evidence>
<evidence type="ECO:0000256" key="1">
    <source>
        <dbReference type="SAM" id="MobiDB-lite"/>
    </source>
</evidence>
<reference evidence="2 3" key="1">
    <citation type="submission" date="2023-02" db="EMBL/GenBank/DDBJ databases">
        <title>LHISI_Scaffold_Assembly.</title>
        <authorList>
            <person name="Stuart O.P."/>
            <person name="Cleave R."/>
            <person name="Magrath M.J.L."/>
            <person name="Mikheyev A.S."/>
        </authorList>
    </citation>
    <scope>NUCLEOTIDE SEQUENCE [LARGE SCALE GENOMIC DNA]</scope>
    <source>
        <strain evidence="2">Daus_M_001</strain>
        <tissue evidence="2">Leg muscle</tissue>
    </source>
</reference>
<dbReference type="EMBL" id="JARBHB010000001">
    <property type="protein sequence ID" value="KAJ8897820.1"/>
    <property type="molecule type" value="Genomic_DNA"/>
</dbReference>
<proteinExistence type="predicted"/>
<feature type="region of interest" description="Disordered" evidence="1">
    <location>
        <begin position="170"/>
        <end position="204"/>
    </location>
</feature>
<name>A0ABQ9INS6_9NEOP</name>
<dbReference type="Proteomes" id="UP001159363">
    <property type="component" value="Chromosome 1"/>
</dbReference>
<keyword evidence="3" id="KW-1185">Reference proteome</keyword>
<gene>
    <name evidence="2" type="ORF">PR048_003173</name>
</gene>
<accession>A0ABQ9INS6</accession>
<feature type="compositionally biased region" description="Polar residues" evidence="1">
    <location>
        <begin position="136"/>
        <end position="148"/>
    </location>
</feature>